<reference evidence="8 9" key="1">
    <citation type="submission" date="2020-02" db="EMBL/GenBank/DDBJ databases">
        <title>Whole-genome analyses of novel actinobacteria.</title>
        <authorList>
            <person name="Sahin N."/>
            <person name="Tokatli A."/>
        </authorList>
    </citation>
    <scope>NUCLEOTIDE SEQUENCE [LARGE SCALE GENOMIC DNA]</scope>
    <source>
        <strain evidence="8 9">YC504</strain>
    </source>
</reference>
<sequence length="596" mass="63792">MPTRRGFLTAATAVAAGSALSSLGAAPAASAATHRRGRRPNIVLINADDLGYGEFGSYGQELISTPRLDRLAAEGIRFTDAYANAPLCAPSRASLLTGLHGGHATVRENPTDGPYVYFQDSDTSFAEPLRARGYRTAVIGKWGYGDESGDTTAASHPNRRGFEEFYGYISHIHAHEYYPGYLWHNGEKQTLDANLDGKRGAYAVDLFERRALDFIDAHADEPFLLFLTPSLPHAPGDVPEYGEYEHTAWTKAQKAHAWQITRFDSFVGAVVDELARLGIDRDTLVLITSDNGPHSETGKNGGAIGALDPRIFDPAGPLRGYKRNLYEGGIRIPLIAYWPGHAAAATVTRPTPQVDLFPTLADLAGAPVPDDLDGLSLAPLLTGAGRQADHASLYWYRNEFDYTALSWEAENGRSLRTAEAVRAGDFKLVRYAPGRDIGVPDAQWTTELFHLAADVGETTNVAAAHPGIVDRLTADARAAYASSYERTVFGVHPTAPRSAGAGETFTVSAVLGNGTHEDWTAVRLRLVVPEGWRVKSVAGGRAGRLAAGASATAEWRVTAPATAVAGAAARLRVHGAATDRRGPLGFTVDRAVEVTG</sequence>
<dbReference type="InterPro" id="IPR018905">
    <property type="entry name" value="A-galactase_NEW3"/>
</dbReference>
<dbReference type="PANTHER" id="PTHR42693:SF53">
    <property type="entry name" value="ENDO-4-O-SULFATASE"/>
    <property type="match status" value="1"/>
</dbReference>
<dbReference type="GO" id="GO:0046872">
    <property type="term" value="F:metal ion binding"/>
    <property type="evidence" value="ECO:0007669"/>
    <property type="project" value="UniProtKB-KW"/>
</dbReference>
<dbReference type="InterPro" id="IPR024607">
    <property type="entry name" value="Sulfatase_CS"/>
</dbReference>
<dbReference type="Pfam" id="PF00884">
    <property type="entry name" value="Sulfatase"/>
    <property type="match status" value="1"/>
</dbReference>
<dbReference type="InterPro" id="IPR050738">
    <property type="entry name" value="Sulfatase"/>
</dbReference>
<organism evidence="8 9">
    <name type="scientific">Streptomyces mesophilus</name>
    <dbReference type="NCBI Taxonomy" id="1775132"/>
    <lineage>
        <taxon>Bacteria</taxon>
        <taxon>Bacillati</taxon>
        <taxon>Actinomycetota</taxon>
        <taxon>Actinomycetes</taxon>
        <taxon>Kitasatosporales</taxon>
        <taxon>Streptomycetaceae</taxon>
        <taxon>Streptomyces</taxon>
    </lineage>
</organism>
<feature type="domain" description="Alpha-galactosidase NEW3" evidence="7">
    <location>
        <begin position="501"/>
        <end position="567"/>
    </location>
</feature>
<dbReference type="GO" id="GO:0004065">
    <property type="term" value="F:arylsulfatase activity"/>
    <property type="evidence" value="ECO:0007669"/>
    <property type="project" value="TreeGrafter"/>
</dbReference>
<name>A0A6G4XAI0_9ACTN</name>
<keyword evidence="3 8" id="KW-0378">Hydrolase</keyword>
<feature type="signal peptide" evidence="5">
    <location>
        <begin position="1"/>
        <end position="31"/>
    </location>
</feature>
<dbReference type="InterPro" id="IPR017850">
    <property type="entry name" value="Alkaline_phosphatase_core_sf"/>
</dbReference>
<dbReference type="GO" id="GO:0016740">
    <property type="term" value="F:transferase activity"/>
    <property type="evidence" value="ECO:0007669"/>
    <property type="project" value="UniProtKB-KW"/>
</dbReference>
<dbReference type="InterPro" id="IPR000917">
    <property type="entry name" value="Sulfatase_N"/>
</dbReference>
<dbReference type="Pfam" id="PF10633">
    <property type="entry name" value="NPCBM_assoc"/>
    <property type="match status" value="1"/>
</dbReference>
<evidence type="ECO:0000256" key="1">
    <source>
        <dbReference type="ARBA" id="ARBA00008779"/>
    </source>
</evidence>
<dbReference type="SUPFAM" id="SSF53649">
    <property type="entry name" value="Alkaline phosphatase-like"/>
    <property type="match status" value="1"/>
</dbReference>
<dbReference type="PROSITE" id="PS51318">
    <property type="entry name" value="TAT"/>
    <property type="match status" value="1"/>
</dbReference>
<dbReference type="Gene3D" id="3.40.720.10">
    <property type="entry name" value="Alkaline Phosphatase, subunit A"/>
    <property type="match status" value="1"/>
</dbReference>
<evidence type="ECO:0000259" key="7">
    <source>
        <dbReference type="Pfam" id="PF10633"/>
    </source>
</evidence>
<feature type="chain" id="PRO_5026120087" evidence="5">
    <location>
        <begin position="32"/>
        <end position="596"/>
    </location>
</feature>
<evidence type="ECO:0000256" key="4">
    <source>
        <dbReference type="ARBA" id="ARBA00022837"/>
    </source>
</evidence>
<dbReference type="CDD" id="cd16145">
    <property type="entry name" value="ARS_like"/>
    <property type="match status" value="1"/>
</dbReference>
<keyword evidence="5" id="KW-0732">Signal</keyword>
<protein>
    <submittedName>
        <fullName evidence="8">Sulfatase-like hydrolase/transferase</fullName>
    </submittedName>
</protein>
<proteinExistence type="inferred from homology"/>
<keyword evidence="4" id="KW-0106">Calcium</keyword>
<evidence type="ECO:0000313" key="8">
    <source>
        <dbReference type="EMBL" id="NGO74556.1"/>
    </source>
</evidence>
<dbReference type="EMBL" id="JAAKZW010000004">
    <property type="protein sequence ID" value="NGO74556.1"/>
    <property type="molecule type" value="Genomic_DNA"/>
</dbReference>
<dbReference type="AlphaFoldDB" id="A0A6G4XAI0"/>
<keyword evidence="2" id="KW-0479">Metal-binding</keyword>
<evidence type="ECO:0000256" key="2">
    <source>
        <dbReference type="ARBA" id="ARBA00022723"/>
    </source>
</evidence>
<dbReference type="PROSITE" id="PS00523">
    <property type="entry name" value="SULFATASE_1"/>
    <property type="match status" value="1"/>
</dbReference>
<gene>
    <name evidence="8" type="ORF">G6045_02485</name>
</gene>
<feature type="domain" description="Sulfatase N-terminal" evidence="6">
    <location>
        <begin position="40"/>
        <end position="366"/>
    </location>
</feature>
<dbReference type="PANTHER" id="PTHR42693">
    <property type="entry name" value="ARYLSULFATASE FAMILY MEMBER"/>
    <property type="match status" value="1"/>
</dbReference>
<dbReference type="RefSeq" id="WP_165330074.1">
    <property type="nucleotide sequence ID" value="NZ_JAAKZW010000004.1"/>
</dbReference>
<keyword evidence="9" id="KW-1185">Reference proteome</keyword>
<dbReference type="Proteomes" id="UP000481109">
    <property type="component" value="Unassembled WGS sequence"/>
</dbReference>
<evidence type="ECO:0000259" key="6">
    <source>
        <dbReference type="Pfam" id="PF00884"/>
    </source>
</evidence>
<comment type="similarity">
    <text evidence="1">Belongs to the sulfatase family.</text>
</comment>
<keyword evidence="8" id="KW-0808">Transferase</keyword>
<accession>A0A6G4XAI0</accession>
<dbReference type="InterPro" id="IPR006311">
    <property type="entry name" value="TAT_signal"/>
</dbReference>
<evidence type="ECO:0000313" key="9">
    <source>
        <dbReference type="Proteomes" id="UP000481109"/>
    </source>
</evidence>
<evidence type="ECO:0000256" key="5">
    <source>
        <dbReference type="SAM" id="SignalP"/>
    </source>
</evidence>
<evidence type="ECO:0000256" key="3">
    <source>
        <dbReference type="ARBA" id="ARBA00022801"/>
    </source>
</evidence>
<dbReference type="Gene3D" id="3.30.1120.10">
    <property type="match status" value="1"/>
</dbReference>
<comment type="caution">
    <text evidence="8">The sequence shown here is derived from an EMBL/GenBank/DDBJ whole genome shotgun (WGS) entry which is preliminary data.</text>
</comment>